<dbReference type="OrthoDB" id="9797122at2"/>
<gene>
    <name evidence="1" type="ORF">CBP12_00295</name>
</gene>
<organism evidence="1 2">
    <name type="scientific">Oceanisphaera avium</name>
    <dbReference type="NCBI Taxonomy" id="1903694"/>
    <lineage>
        <taxon>Bacteria</taxon>
        <taxon>Pseudomonadati</taxon>
        <taxon>Pseudomonadota</taxon>
        <taxon>Gammaproteobacteria</taxon>
        <taxon>Aeromonadales</taxon>
        <taxon>Aeromonadaceae</taxon>
        <taxon>Oceanisphaera</taxon>
    </lineage>
</organism>
<dbReference type="InterPro" id="IPR018550">
    <property type="entry name" value="Lipid-A_deacylase-rel"/>
</dbReference>
<dbReference type="KEGG" id="ocm:CBP12_00295"/>
<accession>A0A1Y0CTU9</accession>
<name>A0A1Y0CTU9_9GAMM</name>
<keyword evidence="2" id="KW-1185">Reference proteome</keyword>
<dbReference type="SUPFAM" id="SSF56925">
    <property type="entry name" value="OMPA-like"/>
    <property type="match status" value="1"/>
</dbReference>
<dbReference type="Gene3D" id="2.40.160.20">
    <property type="match status" value="1"/>
</dbReference>
<evidence type="ECO:0000313" key="2">
    <source>
        <dbReference type="Proteomes" id="UP000243793"/>
    </source>
</evidence>
<dbReference type="Proteomes" id="UP000243793">
    <property type="component" value="Chromosome"/>
</dbReference>
<dbReference type="RefSeq" id="WP_086961859.1">
    <property type="nucleotide sequence ID" value="NZ_CP021376.1"/>
</dbReference>
<dbReference type="EMBL" id="CP021376">
    <property type="protein sequence ID" value="ART78781.1"/>
    <property type="molecule type" value="Genomic_DNA"/>
</dbReference>
<reference evidence="2" key="1">
    <citation type="submission" date="2017-05" db="EMBL/GenBank/DDBJ databases">
        <authorList>
            <person name="Sung H."/>
        </authorList>
    </citation>
    <scope>NUCLEOTIDE SEQUENCE [LARGE SCALE GENOMIC DNA]</scope>
    <source>
        <strain evidence="2">AMac2203</strain>
    </source>
</reference>
<proteinExistence type="predicted"/>
<dbReference type="InterPro" id="IPR011250">
    <property type="entry name" value="OMP/PagP_B-barrel"/>
</dbReference>
<protein>
    <recommendedName>
        <fullName evidence="3">Acyloxyacyl hydrolase</fullName>
    </recommendedName>
</protein>
<evidence type="ECO:0008006" key="3">
    <source>
        <dbReference type="Google" id="ProtNLM"/>
    </source>
</evidence>
<sequence>MTLENNTSLLTARWQRGARSRRLSALVIAAVLLSPLAAAENSLRVGGGGGYGAHTVQIGGQWTQQWQGRLSYGVLAEAAAWHATHHDLVQLSLVPLLQYNFMPNATWQPVLLVGVGPAWISDTQLGERDLSSAFQFSSRAGIGLVKERHSLMVEARHLSNAGIKQPNQGISYWNLSYGYRF</sequence>
<dbReference type="AlphaFoldDB" id="A0A1Y0CTU9"/>
<evidence type="ECO:0000313" key="1">
    <source>
        <dbReference type="EMBL" id="ART78781.1"/>
    </source>
</evidence>
<dbReference type="Pfam" id="PF09411">
    <property type="entry name" value="PagL"/>
    <property type="match status" value="1"/>
</dbReference>